<dbReference type="GO" id="GO:0009267">
    <property type="term" value="P:cellular response to starvation"/>
    <property type="evidence" value="ECO:0007669"/>
    <property type="project" value="TreeGrafter"/>
</dbReference>
<keyword evidence="3" id="KW-0677">Repeat</keyword>
<dbReference type="InterPro" id="IPR015943">
    <property type="entry name" value="WD40/YVTN_repeat-like_dom_sf"/>
</dbReference>
<organism evidence="6 7">
    <name type="scientific">Gonium pectorale</name>
    <name type="common">Green alga</name>
    <dbReference type="NCBI Taxonomy" id="33097"/>
    <lineage>
        <taxon>Eukaryota</taxon>
        <taxon>Viridiplantae</taxon>
        <taxon>Chlorophyta</taxon>
        <taxon>core chlorophytes</taxon>
        <taxon>Chlorophyceae</taxon>
        <taxon>CS clade</taxon>
        <taxon>Chlamydomonadales</taxon>
        <taxon>Volvocaceae</taxon>
        <taxon>Gonium</taxon>
    </lineage>
</organism>
<dbReference type="SUPFAM" id="SSF48371">
    <property type="entry name" value="ARM repeat"/>
    <property type="match status" value="1"/>
</dbReference>
<dbReference type="Gene3D" id="2.130.10.10">
    <property type="entry name" value="YVTN repeat-like/Quinoprotein amine dehydrogenase"/>
    <property type="match status" value="2"/>
</dbReference>
<dbReference type="Gene3D" id="1.25.10.10">
    <property type="entry name" value="Leucine-rich Repeat Variant"/>
    <property type="match status" value="1"/>
</dbReference>
<evidence type="ECO:0000313" key="7">
    <source>
        <dbReference type="Proteomes" id="UP000075714"/>
    </source>
</evidence>
<dbReference type="GO" id="GO:0031929">
    <property type="term" value="P:TOR signaling"/>
    <property type="evidence" value="ECO:0007669"/>
    <property type="project" value="InterPro"/>
</dbReference>
<dbReference type="GO" id="GO:0030307">
    <property type="term" value="P:positive regulation of cell growth"/>
    <property type="evidence" value="ECO:0007669"/>
    <property type="project" value="TreeGrafter"/>
</dbReference>
<dbReference type="GO" id="GO:0030674">
    <property type="term" value="F:protein-macromolecule adaptor activity"/>
    <property type="evidence" value="ECO:0007669"/>
    <property type="project" value="TreeGrafter"/>
</dbReference>
<name>A0A150G1V8_GONPE</name>
<dbReference type="InterPro" id="IPR011989">
    <property type="entry name" value="ARM-like"/>
</dbReference>
<comment type="similarity">
    <text evidence="1">Belongs to the WD repeat RAPTOR family.</text>
</comment>
<dbReference type="InterPro" id="IPR004083">
    <property type="entry name" value="Raptor"/>
</dbReference>
<protein>
    <recommendedName>
        <fullName evidence="5">Raptor N-terminal CASPase-like domain-containing protein</fullName>
    </recommendedName>
</protein>
<dbReference type="PRINTS" id="PR01547">
    <property type="entry name" value="YEAST176DUF"/>
</dbReference>
<dbReference type="Pfam" id="PF14538">
    <property type="entry name" value="Raptor_N"/>
    <property type="match status" value="1"/>
</dbReference>
<accession>A0A150G1V8</accession>
<comment type="caution">
    <text evidence="6">The sequence shown here is derived from an EMBL/GenBank/DDBJ whole genome shotgun (WGS) entry which is preliminary data.</text>
</comment>
<dbReference type="GO" id="GO:0071230">
    <property type="term" value="P:cellular response to amino acid stimulus"/>
    <property type="evidence" value="ECO:0007669"/>
    <property type="project" value="TreeGrafter"/>
</dbReference>
<sequence length="1504" mass="159389">MGMCPVFDQERHDGTADEAELRSFDHGLVSKWRQKEKLKTTSVALVLCLNIGVDPPDVIKISPCARLECWVDPMSAQPAKALEHIGKNLQAQYERWQPRAKYKMHLDPTVEDVKKLCVSCRRNAKVVRDEKNERVLFHYNGHGVPRPTANGEIWVFNSRYTQYIPLSIYELQSWLGTPCIYVLDCSAAGLIINAIRQLMDQRSNDALRGMGGIYPGMAGGAGSTPDHLKEIIVLGACGAGEQLPQNPDLPADVFTACLTTPIKVALRWFCSRSLMRHDGLTKDLIDRIPGKQTDRKTPLGELNWIFTAITDTIAWNVLPRPLFQKLFRSDLLVASLFRNFLLAERIMTAAGCTPVSYPRLPPTHQHPMWQAWDLAAEMCLMQLPTLSSDQQAEFTPSTFFSEQLTAFELWLAHGSRDKKPPEQLPIVLQVLLSQVHRLRALVLLGRFLDMGPWAVELALSVGIFPYVLKLLQTTSSDLRSTLVFIWAKVLALDRSCQVDLVKDSGHVYFIRYLDSVDGHIDLYSRAQAAFVLSVICDGHPKGQALCAGSQLLAVLLRWLRSLAPVNITYGPPGHPLLLRWLCLCIGKLCEDIPEFSLHAIREGAADILVQLLTSPLPEIRAAAIFGLACLIHSCPDPNDPAHGHLHHGAGAGAGGAVPVQEHPGLSLTPSEDRLPAERLIAGAVTQVVYDPAVLVRAELAVLFARFVRGHGAAVREAIGVQQRRLEEAVAQARAAAGLSGDDASNGGRPRSSPGLPHDGTSSGVQRPPSAPPVGTQGGGGPEAAGASGQQQQQQVLYSKIVEAITMLALDPAPKVARLGRDVLRIAQYELSFAAPPGGYTGANGSLSPRRGDTAVGSFAAKLKPRSWRSSFTIGGLPNLSRISTDPHDPTHSASSSYNPSSSVPGAATVGGASSGPAAAMMRRMPGAGAAPSGSGGAAASAATSTSASPPSPGRDVPLAYSRHPYTLRTVAEPPYMSGGVPGSSVGGLSEYDATHHGGHHSYADTRAHGGSGLAGAMLSGGQESGLGGPPSGHQHVPVPKSLIYSLSCEYFSRPMLEPQSSAWRESDGAKLCPWTAPVDPERKARRKAMMDSAASVAKAMRTPKLREQLHSIESGQEPVSALAFHPYHQVLVSADVRGMLKAHTYPDTKLLNNFHVTNGAPQAESRTSLPSRVVFLRHINEADGPLLMAGSADGAAVSIHLVPTLSFPTVYNWSPSACHLFASGGKQPEFVYVWDLLREHCHSVLPLSGAGGAGATAGVGGVVPPGVAWPAPGGSGAPPAGTGVEQLLLSSLDPNLLVPVCTDGTLRVFDLRASAAARMVLQPLGRSALAGTVLEPGGRQGMLVIASEKGEMRWLDLRGGTGGAGGAAGANVTVAATTDAAAVAAGAAGGDMANTYKTVQAHTKGGVCALAGHTLAPLLATGTTSQVVKIWTDDGDVVGTLRPGNSSNLLTPHKVGPITAMAFHPYQPVLAAAGMDHCTVYELHDPSATERAAAAARERSNSLL</sequence>
<feature type="compositionally biased region" description="Low complexity" evidence="4">
    <location>
        <begin position="892"/>
        <end position="948"/>
    </location>
</feature>
<dbReference type="GO" id="GO:0031931">
    <property type="term" value="C:TORC1 complex"/>
    <property type="evidence" value="ECO:0007669"/>
    <property type="project" value="InterPro"/>
</dbReference>
<evidence type="ECO:0000259" key="5">
    <source>
        <dbReference type="SMART" id="SM01302"/>
    </source>
</evidence>
<dbReference type="EMBL" id="LSYV01000080">
    <property type="protein sequence ID" value="KXZ43859.1"/>
    <property type="molecule type" value="Genomic_DNA"/>
</dbReference>
<dbReference type="SMART" id="SM00320">
    <property type="entry name" value="WD40"/>
    <property type="match status" value="3"/>
</dbReference>
<dbReference type="Proteomes" id="UP000075714">
    <property type="component" value="Unassembled WGS sequence"/>
</dbReference>
<evidence type="ECO:0000313" key="6">
    <source>
        <dbReference type="EMBL" id="KXZ43859.1"/>
    </source>
</evidence>
<dbReference type="SMART" id="SM01302">
    <property type="entry name" value="Raptor_N"/>
    <property type="match status" value="1"/>
</dbReference>
<evidence type="ECO:0000256" key="1">
    <source>
        <dbReference type="ARBA" id="ARBA00009257"/>
    </source>
</evidence>
<dbReference type="InterPro" id="IPR029347">
    <property type="entry name" value="Raptor_N"/>
</dbReference>
<keyword evidence="7" id="KW-1185">Reference proteome</keyword>
<dbReference type="OrthoDB" id="10262360at2759"/>
<dbReference type="GO" id="GO:0005737">
    <property type="term" value="C:cytoplasm"/>
    <property type="evidence" value="ECO:0007669"/>
    <property type="project" value="TreeGrafter"/>
</dbReference>
<dbReference type="GO" id="GO:0010506">
    <property type="term" value="P:regulation of autophagy"/>
    <property type="evidence" value="ECO:0007669"/>
    <property type="project" value="TreeGrafter"/>
</dbReference>
<dbReference type="SUPFAM" id="SSF50978">
    <property type="entry name" value="WD40 repeat-like"/>
    <property type="match status" value="1"/>
</dbReference>
<evidence type="ECO:0000256" key="4">
    <source>
        <dbReference type="SAM" id="MobiDB-lite"/>
    </source>
</evidence>
<proteinExistence type="inferred from homology"/>
<dbReference type="STRING" id="33097.A0A150G1V8"/>
<feature type="region of interest" description="Disordered" evidence="4">
    <location>
        <begin position="873"/>
        <end position="959"/>
    </location>
</feature>
<evidence type="ECO:0000256" key="3">
    <source>
        <dbReference type="ARBA" id="ARBA00022737"/>
    </source>
</evidence>
<keyword evidence="2" id="KW-0853">WD repeat</keyword>
<evidence type="ECO:0000256" key="2">
    <source>
        <dbReference type="ARBA" id="ARBA00022574"/>
    </source>
</evidence>
<dbReference type="InterPro" id="IPR016024">
    <property type="entry name" value="ARM-type_fold"/>
</dbReference>
<dbReference type="PANTHER" id="PTHR12848">
    <property type="entry name" value="REGULATORY-ASSOCIATED PROTEIN OF MTOR"/>
    <property type="match status" value="1"/>
</dbReference>
<feature type="domain" description="Raptor N-terminal CASPase-like" evidence="5">
    <location>
        <begin position="37"/>
        <end position="196"/>
    </location>
</feature>
<dbReference type="PANTHER" id="PTHR12848:SF16">
    <property type="entry name" value="REGULATORY-ASSOCIATED PROTEIN OF MTOR"/>
    <property type="match status" value="1"/>
</dbReference>
<reference evidence="7" key="1">
    <citation type="journal article" date="2016" name="Nat. Commun.">
        <title>The Gonium pectorale genome demonstrates co-option of cell cycle regulation during the evolution of multicellularity.</title>
        <authorList>
            <person name="Hanschen E.R."/>
            <person name="Marriage T.N."/>
            <person name="Ferris P.J."/>
            <person name="Hamaji T."/>
            <person name="Toyoda A."/>
            <person name="Fujiyama A."/>
            <person name="Neme R."/>
            <person name="Noguchi H."/>
            <person name="Minakuchi Y."/>
            <person name="Suzuki M."/>
            <person name="Kawai-Toyooka H."/>
            <person name="Smith D.R."/>
            <person name="Sparks H."/>
            <person name="Anderson J."/>
            <person name="Bakaric R."/>
            <person name="Luria V."/>
            <person name="Karger A."/>
            <person name="Kirschner M.W."/>
            <person name="Durand P.M."/>
            <person name="Michod R.E."/>
            <person name="Nozaki H."/>
            <person name="Olson B.J."/>
        </authorList>
    </citation>
    <scope>NUCLEOTIDE SEQUENCE [LARGE SCALE GENOMIC DNA]</scope>
    <source>
        <strain evidence="7">NIES-2863</strain>
    </source>
</reference>
<gene>
    <name evidence="6" type="ORF">GPECTOR_79g138</name>
</gene>
<dbReference type="InterPro" id="IPR036322">
    <property type="entry name" value="WD40_repeat_dom_sf"/>
</dbReference>
<feature type="region of interest" description="Disordered" evidence="4">
    <location>
        <begin position="736"/>
        <end position="791"/>
    </location>
</feature>
<dbReference type="InterPro" id="IPR001680">
    <property type="entry name" value="WD40_rpt"/>
</dbReference>
<dbReference type="Pfam" id="PF00400">
    <property type="entry name" value="WD40"/>
    <property type="match status" value="1"/>
</dbReference>